<sequence>MCTRTGTNAHHIDVKLSAKYPNDLLDNPTAGPRLKDFLREFFTRFGHPDDDITRNGRADLTYQSFEHAPGTRSIVFTNVWDLGGAHPNEEITTFTFDLQNNKLLTLADLFCDGINPLTALPPLARPYVETTVGQDADTAQYEPGPQYNYADDYQAWYLDGPDLVLVMPAARSGPAHAGQWQPHIPLSQLHSILRDGGCSA</sequence>
<dbReference type="AlphaFoldDB" id="A0A100W066"/>
<dbReference type="RefSeq" id="WP_062829505.1">
    <property type="nucleotide sequence ID" value="NZ_BCSX01000024.1"/>
</dbReference>
<evidence type="ECO:0000313" key="1">
    <source>
        <dbReference type="EMBL" id="GAS89091.1"/>
    </source>
</evidence>
<name>A0A100W066_9MYCO</name>
<dbReference type="Proteomes" id="UP000069620">
    <property type="component" value="Unassembled WGS sequence"/>
</dbReference>
<dbReference type="OrthoDB" id="4627767at2"/>
<dbReference type="Gene3D" id="3.90.640.20">
    <property type="entry name" value="Heat-shock cognate protein, ATPase"/>
    <property type="match status" value="1"/>
</dbReference>
<dbReference type="EMBL" id="BCSX01000024">
    <property type="protein sequence ID" value="GAS89091.1"/>
    <property type="molecule type" value="Genomic_DNA"/>
</dbReference>
<reference evidence="2" key="1">
    <citation type="journal article" date="2016" name="Genome Announc.">
        <title>Draft Genome Sequences of Five Rapidly Growing Mycobacterium Species, M. thermoresistibile, M. fortuitum subsp. acetamidolyticum, M. canariasense, M. brisbanense, and M. novocastrense.</title>
        <authorList>
            <person name="Katahira K."/>
            <person name="Ogura Y."/>
            <person name="Gotoh Y."/>
            <person name="Hayashi T."/>
        </authorList>
    </citation>
    <scope>NUCLEOTIDE SEQUENCE [LARGE SCALE GENOMIC DNA]</scope>
    <source>
        <strain evidence="2">JCM15654</strain>
    </source>
</reference>
<evidence type="ECO:0008006" key="3">
    <source>
        <dbReference type="Google" id="ProtNLM"/>
    </source>
</evidence>
<evidence type="ECO:0000313" key="2">
    <source>
        <dbReference type="Proteomes" id="UP000069620"/>
    </source>
</evidence>
<reference evidence="2" key="2">
    <citation type="submission" date="2016-02" db="EMBL/GenBank/DDBJ databases">
        <title>Draft genome sequence of five rapidly growing Mycobacterium species.</title>
        <authorList>
            <person name="Katahira K."/>
            <person name="Gotou Y."/>
            <person name="Iida K."/>
            <person name="Ogura Y."/>
            <person name="Hayashi T."/>
        </authorList>
    </citation>
    <scope>NUCLEOTIDE SEQUENCE [LARGE SCALE GENOMIC DNA]</scope>
    <source>
        <strain evidence="2">JCM15654</strain>
    </source>
</reference>
<organism evidence="1 2">
    <name type="scientific">Mycolicibacterium brisbanense</name>
    <dbReference type="NCBI Taxonomy" id="146020"/>
    <lineage>
        <taxon>Bacteria</taxon>
        <taxon>Bacillati</taxon>
        <taxon>Actinomycetota</taxon>
        <taxon>Actinomycetes</taxon>
        <taxon>Mycobacteriales</taxon>
        <taxon>Mycobacteriaceae</taxon>
        <taxon>Mycolicibacterium</taxon>
    </lineage>
</organism>
<gene>
    <name evidence="1" type="ORF">RMCB_3187</name>
</gene>
<protein>
    <recommendedName>
        <fullName evidence="3">DUF3298 domain-containing protein</fullName>
    </recommendedName>
</protein>
<comment type="caution">
    <text evidence="1">The sequence shown here is derived from an EMBL/GenBank/DDBJ whole genome shotgun (WGS) entry which is preliminary data.</text>
</comment>
<accession>A0A100W066</accession>
<dbReference type="Gene3D" id="3.30.565.40">
    <property type="entry name" value="Fervidobacterium nodosum Rt17-B1 like"/>
    <property type="match status" value="1"/>
</dbReference>
<dbReference type="InterPro" id="IPR037126">
    <property type="entry name" value="PdaC/RsiV-like_sf"/>
</dbReference>
<keyword evidence="2" id="KW-1185">Reference proteome</keyword>
<proteinExistence type="predicted"/>